<dbReference type="Proteomes" id="UP000572377">
    <property type="component" value="Unassembled WGS sequence"/>
</dbReference>
<name>A0A849L6Q8_9RHOB</name>
<dbReference type="AlphaFoldDB" id="A0A849L6Q8"/>
<organism evidence="2 3">
    <name type="scientific">Halovulum dunhuangense</name>
    <dbReference type="NCBI Taxonomy" id="1505036"/>
    <lineage>
        <taxon>Bacteria</taxon>
        <taxon>Pseudomonadati</taxon>
        <taxon>Pseudomonadota</taxon>
        <taxon>Alphaproteobacteria</taxon>
        <taxon>Rhodobacterales</taxon>
        <taxon>Paracoccaceae</taxon>
        <taxon>Halovulum</taxon>
    </lineage>
</organism>
<keyword evidence="3" id="KW-1185">Reference proteome</keyword>
<evidence type="ECO:0000313" key="2">
    <source>
        <dbReference type="EMBL" id="NNU82119.1"/>
    </source>
</evidence>
<reference evidence="2 3" key="1">
    <citation type="submission" date="2020-05" db="EMBL/GenBank/DDBJ databases">
        <title>Gimesia benthica sp. nov., a novel planctomycete isolated from a deep-sea water sample of the Northwest Indian Ocean.</title>
        <authorList>
            <person name="Wang J."/>
            <person name="Ruan C."/>
            <person name="Song L."/>
            <person name="Zhu Y."/>
            <person name="Li A."/>
            <person name="Zheng X."/>
            <person name="Wang L."/>
            <person name="Lu Z."/>
            <person name="Huang Y."/>
            <person name="Du W."/>
            <person name="Zhou Y."/>
            <person name="Huang L."/>
            <person name="Dai X."/>
        </authorList>
    </citation>
    <scope>NUCLEOTIDE SEQUENCE [LARGE SCALE GENOMIC DNA]</scope>
    <source>
        <strain evidence="2 3">YYQ-30</strain>
    </source>
</reference>
<proteinExistence type="predicted"/>
<comment type="caution">
    <text evidence="2">The sequence shown here is derived from an EMBL/GenBank/DDBJ whole genome shotgun (WGS) entry which is preliminary data.</text>
</comment>
<feature type="domain" description="DUF6647" evidence="1">
    <location>
        <begin position="8"/>
        <end position="128"/>
    </location>
</feature>
<dbReference type="InterPro" id="IPR046589">
    <property type="entry name" value="DUF6647"/>
</dbReference>
<dbReference type="Pfam" id="PF20352">
    <property type="entry name" value="DUF6647"/>
    <property type="match status" value="1"/>
</dbReference>
<accession>A0A849L6Q8</accession>
<gene>
    <name evidence="2" type="ORF">HMH01_16905</name>
</gene>
<evidence type="ECO:0000259" key="1">
    <source>
        <dbReference type="Pfam" id="PF20352"/>
    </source>
</evidence>
<evidence type="ECO:0000313" key="3">
    <source>
        <dbReference type="Proteomes" id="UP000572377"/>
    </source>
</evidence>
<protein>
    <recommendedName>
        <fullName evidence="1">DUF6647 domain-containing protein</fullName>
    </recommendedName>
</protein>
<dbReference type="EMBL" id="JABFBC010000006">
    <property type="protein sequence ID" value="NNU82119.1"/>
    <property type="molecule type" value="Genomic_DNA"/>
</dbReference>
<sequence length="148" mass="15874">MPAAAEQRTAPSILDFISLWLQSEYQLGRPSAPPDIVAMSSADLIARRYGDGADAGPTGIMALYDAEAGAILVSEGWTGGTVAEISIIVHEMVHHLQREAGTVFACPAERERLAYRAQDDWLKLFGQDLHGAFGIDPALILVATVCTH</sequence>